<proteinExistence type="predicted"/>
<keyword evidence="2" id="KW-1185">Reference proteome</keyword>
<dbReference type="Pfam" id="PF04237">
    <property type="entry name" value="YjbR"/>
    <property type="match status" value="1"/>
</dbReference>
<name>A0A641AK60_9ACTN</name>
<dbReference type="AlphaFoldDB" id="A0A641AK60"/>
<dbReference type="InterPro" id="IPR058532">
    <property type="entry name" value="YjbR/MT2646/Rv2570-like"/>
</dbReference>
<dbReference type="EMBL" id="SDPP02000004">
    <property type="protein sequence ID" value="KAA1374700.1"/>
    <property type="molecule type" value="Genomic_DNA"/>
</dbReference>
<dbReference type="Proteomes" id="UP001515100">
    <property type="component" value="Unassembled WGS sequence"/>
</dbReference>
<dbReference type="RefSeq" id="WP_129185650.1">
    <property type="nucleotide sequence ID" value="NZ_JAGIOG010000001.1"/>
</dbReference>
<evidence type="ECO:0008006" key="3">
    <source>
        <dbReference type="Google" id="ProtNLM"/>
    </source>
</evidence>
<dbReference type="OrthoDB" id="954305at2"/>
<sequence>MPVTWDDVVTFASTLPEVAESTSYGTPAVKVAGKLMGRLRTDSDGGFALRCSATDKAALVQGADPAFYTTPHYDGHDYVLVDLDAVDADELFELVDAAWYLVAPATVRTARDA</sequence>
<dbReference type="InterPro" id="IPR038056">
    <property type="entry name" value="YjbR-like_sf"/>
</dbReference>
<comment type="caution">
    <text evidence="1">The sequence shown here is derived from an EMBL/GenBank/DDBJ whole genome shotgun (WGS) entry which is preliminary data.</text>
</comment>
<dbReference type="SUPFAM" id="SSF142906">
    <property type="entry name" value="YjbR-like"/>
    <property type="match status" value="1"/>
</dbReference>
<dbReference type="Gene3D" id="3.90.1150.30">
    <property type="match status" value="1"/>
</dbReference>
<gene>
    <name evidence="1" type="ORF">ESP62_015010</name>
</gene>
<evidence type="ECO:0000313" key="2">
    <source>
        <dbReference type="Proteomes" id="UP001515100"/>
    </source>
</evidence>
<accession>A0A641AK60</accession>
<protein>
    <recommendedName>
        <fullName evidence="3">MmcQ/YjbR family DNA-binding protein</fullName>
    </recommendedName>
</protein>
<evidence type="ECO:0000313" key="1">
    <source>
        <dbReference type="EMBL" id="KAA1374700.1"/>
    </source>
</evidence>
<reference evidence="1" key="1">
    <citation type="submission" date="2019-09" db="EMBL/GenBank/DDBJ databases">
        <authorList>
            <person name="Li J."/>
        </authorList>
    </citation>
    <scope>NUCLEOTIDE SEQUENCE [LARGE SCALE GENOMIC DNA]</scope>
    <source>
        <strain evidence="1">NRBC 14897</strain>
    </source>
</reference>
<organism evidence="1 2">
    <name type="scientific">Aeromicrobium fastidiosum</name>
    <dbReference type="NCBI Taxonomy" id="52699"/>
    <lineage>
        <taxon>Bacteria</taxon>
        <taxon>Bacillati</taxon>
        <taxon>Actinomycetota</taxon>
        <taxon>Actinomycetes</taxon>
        <taxon>Propionibacteriales</taxon>
        <taxon>Nocardioidaceae</taxon>
        <taxon>Aeromicrobium</taxon>
    </lineage>
</organism>